<feature type="transmembrane region" description="Helical" evidence="1">
    <location>
        <begin position="50"/>
        <end position="67"/>
    </location>
</feature>
<evidence type="ECO:0000313" key="2">
    <source>
        <dbReference type="EMBL" id="TFZ81427.1"/>
    </source>
</evidence>
<gene>
    <name evidence="2" type="ORF">E4680_12490</name>
</gene>
<sequence>MLDAEKICESLLDDQKIDLNHFNVIITRTTQRNRSISFNFDVSPIDYMDLVIPMALVMIGIGCFFRLEKDLVAAGREIEQLKSLRILWTLKTCLNLT</sequence>
<keyword evidence="1" id="KW-1133">Transmembrane helix</keyword>
<dbReference type="EMBL" id="SRIO01000023">
    <property type="protein sequence ID" value="TFZ81427.1"/>
    <property type="molecule type" value="Genomic_DNA"/>
</dbReference>
<comment type="caution">
    <text evidence="2">The sequence shown here is derived from an EMBL/GenBank/DDBJ whole genome shotgun (WGS) entry which is preliminary data.</text>
</comment>
<evidence type="ECO:0000256" key="1">
    <source>
        <dbReference type="SAM" id="Phobius"/>
    </source>
</evidence>
<keyword evidence="1" id="KW-0472">Membrane</keyword>
<dbReference type="RefSeq" id="WP_135282753.1">
    <property type="nucleotide sequence ID" value="NZ_SRIO01000023.1"/>
</dbReference>
<accession>A0A4Z0F6W4</accession>
<dbReference type="Proteomes" id="UP000297890">
    <property type="component" value="Unassembled WGS sequence"/>
</dbReference>
<dbReference type="AlphaFoldDB" id="A0A4Z0F6W4"/>
<name>A0A4Z0F6W4_9GAMM</name>
<organism evidence="2 3">
    <name type="scientific">Candidatus Macondimonas diazotrophica</name>
    <dbReference type="NCBI Taxonomy" id="2305248"/>
    <lineage>
        <taxon>Bacteria</taxon>
        <taxon>Pseudomonadati</taxon>
        <taxon>Pseudomonadota</taxon>
        <taxon>Gammaproteobacteria</taxon>
        <taxon>Chromatiales</taxon>
        <taxon>Ectothiorhodospiraceae</taxon>
        <taxon>Candidatus Macondimonas</taxon>
    </lineage>
</organism>
<keyword evidence="3" id="KW-1185">Reference proteome</keyword>
<proteinExistence type="predicted"/>
<keyword evidence="1" id="KW-0812">Transmembrane</keyword>
<evidence type="ECO:0000313" key="3">
    <source>
        <dbReference type="Proteomes" id="UP000297890"/>
    </source>
</evidence>
<reference evidence="2 3" key="1">
    <citation type="journal article" date="2019" name="ISME J.">
        <title>Candidatus Macondimonas diazotrophica, a novel gammaproteobacterial genus dominating crude-oil-contaminated coastal sediments.</title>
        <authorList>
            <person name="Karthikeyan S."/>
            <person name="Konstantinidis K."/>
        </authorList>
    </citation>
    <scope>NUCLEOTIDE SEQUENCE [LARGE SCALE GENOMIC DNA]</scope>
    <source>
        <strain evidence="2 3">KTK01</strain>
    </source>
</reference>
<protein>
    <submittedName>
        <fullName evidence="2">Uncharacterized protein</fullName>
    </submittedName>
</protein>